<comment type="function">
    <text evidence="14 19">Bifunctional enzyme that catalyzes the epimerization of the S- and R-forms of NAD(P)HX and the dehydration of the S-form of NAD(P)HX at the expense of ADP, which is converted to AMP. This allows the repair of both epimers of NAD(P)HX, a damaged form of NAD(P)H that is a result of enzymatic or heat-dependent hydration.</text>
</comment>
<organism evidence="22 23">
    <name type="scientific">Phaeodactylibacter xiamenensis</name>
    <dbReference type="NCBI Taxonomy" id="1524460"/>
    <lineage>
        <taxon>Bacteria</taxon>
        <taxon>Pseudomonadati</taxon>
        <taxon>Bacteroidota</taxon>
        <taxon>Saprospiria</taxon>
        <taxon>Saprospirales</taxon>
        <taxon>Haliscomenobacteraceae</taxon>
        <taxon>Phaeodactylibacter</taxon>
    </lineage>
</organism>
<dbReference type="Proteomes" id="UP000029736">
    <property type="component" value="Unassembled WGS sequence"/>
</dbReference>
<evidence type="ECO:0000256" key="17">
    <source>
        <dbReference type="HAMAP-Rule" id="MF_01965"/>
    </source>
</evidence>
<dbReference type="PANTHER" id="PTHR12592:SF0">
    <property type="entry name" value="ATP-DEPENDENT (S)-NAD(P)H-HYDRATE DEHYDRATASE"/>
    <property type="match status" value="1"/>
</dbReference>
<comment type="similarity">
    <text evidence="3 19">In the N-terminal section; belongs to the NnrE/AIBP family.</text>
</comment>
<dbReference type="InterPro" id="IPR000631">
    <property type="entry name" value="CARKD"/>
</dbReference>
<keyword evidence="9 18" id="KW-0630">Potassium</keyword>
<comment type="caution">
    <text evidence="18">Lacks conserved residue(s) required for the propagation of feature annotation.</text>
</comment>
<comment type="function">
    <text evidence="18">Catalyzes the epimerization of the S- and R-forms of NAD(P)HX, a damaged form of NAD(P)H that is a result of enzymatic or heat-dependent hydration. This is a prerequisite for the S-specific NAD(P)H-hydrate dehydratase to allow the repair of both epimers of NAD(P)HX.</text>
</comment>
<name>A0A098S409_9BACT</name>
<keyword evidence="11 18" id="KW-0413">Isomerase</keyword>
<keyword evidence="6 17" id="KW-0547">Nucleotide-binding</keyword>
<reference evidence="22 23" key="1">
    <citation type="journal article" date="2014" name="Int. J. Syst. Evol. Microbiol.">
        <title>Phaeodactylibacter xiamenensis gen. nov., sp. nov., a member of the family Saprospiraceae isolated from the marine alga Phaeodactylum tricornutum.</title>
        <authorList>
            <person name="Chen Z.Jr."/>
            <person name="Lei X."/>
            <person name="Lai Q."/>
            <person name="Li Y."/>
            <person name="Zhang B."/>
            <person name="Zhang J."/>
            <person name="Zhang H."/>
            <person name="Yang L."/>
            <person name="Zheng W."/>
            <person name="Tian Y."/>
            <person name="Yu Z."/>
            <person name="Xu H.Jr."/>
            <person name="Zheng T."/>
        </authorList>
    </citation>
    <scope>NUCLEOTIDE SEQUENCE [LARGE SCALE GENOMIC DNA]</scope>
    <source>
        <strain evidence="22 23">KD52</strain>
    </source>
</reference>
<dbReference type="SUPFAM" id="SSF64153">
    <property type="entry name" value="YjeF N-terminal domain-like"/>
    <property type="match status" value="1"/>
</dbReference>
<comment type="similarity">
    <text evidence="4 19">In the C-terminal section; belongs to the NnrD/CARKD family.</text>
</comment>
<dbReference type="SUPFAM" id="SSF53613">
    <property type="entry name" value="Ribokinase-like"/>
    <property type="match status" value="1"/>
</dbReference>
<dbReference type="STRING" id="1524460.IX84_20690"/>
<feature type="binding site" evidence="17">
    <location>
        <position position="439"/>
    </location>
    <ligand>
        <name>AMP</name>
        <dbReference type="ChEBI" id="CHEBI:456215"/>
    </ligand>
</feature>
<dbReference type="GO" id="GO:0110051">
    <property type="term" value="P:metabolite repair"/>
    <property type="evidence" value="ECO:0007669"/>
    <property type="project" value="TreeGrafter"/>
</dbReference>
<dbReference type="EC" id="4.2.1.136" evidence="19"/>
<dbReference type="GO" id="GO:0052855">
    <property type="term" value="F:ADP-dependent NAD(P)H-hydrate dehydratase activity"/>
    <property type="evidence" value="ECO:0007669"/>
    <property type="project" value="UniProtKB-UniRule"/>
</dbReference>
<comment type="subunit">
    <text evidence="17">Homotetramer.</text>
</comment>
<dbReference type="InterPro" id="IPR036652">
    <property type="entry name" value="YjeF_N_dom_sf"/>
</dbReference>
<dbReference type="InterPro" id="IPR017953">
    <property type="entry name" value="Carbohydrate_kinase_pred_CS"/>
</dbReference>
<comment type="catalytic activity">
    <reaction evidence="2 18 19">
        <text>(6R)-NADPHX = (6S)-NADPHX</text>
        <dbReference type="Rhea" id="RHEA:32227"/>
        <dbReference type="ChEBI" id="CHEBI:64076"/>
        <dbReference type="ChEBI" id="CHEBI:64077"/>
        <dbReference type="EC" id="5.1.99.6"/>
    </reaction>
</comment>
<comment type="caution">
    <text evidence="22">The sequence shown here is derived from an EMBL/GenBank/DDBJ whole genome shotgun (WGS) entry which is preliminary data.</text>
</comment>
<dbReference type="PROSITE" id="PS01050">
    <property type="entry name" value="YJEF_C_2"/>
    <property type="match status" value="1"/>
</dbReference>
<evidence type="ECO:0000256" key="14">
    <source>
        <dbReference type="ARBA" id="ARBA00025153"/>
    </source>
</evidence>
<dbReference type="InterPro" id="IPR004443">
    <property type="entry name" value="YjeF_N_dom"/>
</dbReference>
<feature type="binding site" evidence="17">
    <location>
        <position position="440"/>
    </location>
    <ligand>
        <name>(6S)-NADPHX</name>
        <dbReference type="ChEBI" id="CHEBI:64076"/>
    </ligand>
</feature>
<dbReference type="GO" id="GO:0005524">
    <property type="term" value="F:ATP binding"/>
    <property type="evidence" value="ECO:0007669"/>
    <property type="project" value="UniProtKB-UniRule"/>
</dbReference>
<evidence type="ECO:0000313" key="22">
    <source>
        <dbReference type="EMBL" id="KGE86573.1"/>
    </source>
</evidence>
<feature type="domain" description="YjeF N-terminal" evidence="21">
    <location>
        <begin position="9"/>
        <end position="216"/>
    </location>
</feature>
<dbReference type="Pfam" id="PF03853">
    <property type="entry name" value="YjeF_N"/>
    <property type="match status" value="1"/>
</dbReference>
<feature type="domain" description="YjeF C-terminal" evidence="20">
    <location>
        <begin position="226"/>
        <end position="499"/>
    </location>
</feature>
<dbReference type="HAMAP" id="MF_01965">
    <property type="entry name" value="NADHX_dehydratase"/>
    <property type="match status" value="1"/>
</dbReference>
<evidence type="ECO:0000256" key="16">
    <source>
        <dbReference type="ARBA" id="ARBA00049209"/>
    </source>
</evidence>
<comment type="catalytic activity">
    <reaction evidence="16 17 19">
        <text>(6S)-NADPHX + ADP = AMP + phosphate + NADPH + H(+)</text>
        <dbReference type="Rhea" id="RHEA:32235"/>
        <dbReference type="ChEBI" id="CHEBI:15378"/>
        <dbReference type="ChEBI" id="CHEBI:43474"/>
        <dbReference type="ChEBI" id="CHEBI:57783"/>
        <dbReference type="ChEBI" id="CHEBI:64076"/>
        <dbReference type="ChEBI" id="CHEBI:456215"/>
        <dbReference type="ChEBI" id="CHEBI:456216"/>
        <dbReference type="EC" id="4.2.1.136"/>
    </reaction>
</comment>
<keyword evidence="12 17" id="KW-0456">Lyase</keyword>
<dbReference type="HAMAP" id="MF_01966">
    <property type="entry name" value="NADHX_epimerase"/>
    <property type="match status" value="1"/>
</dbReference>
<evidence type="ECO:0000313" key="23">
    <source>
        <dbReference type="Proteomes" id="UP000029736"/>
    </source>
</evidence>
<comment type="catalytic activity">
    <reaction evidence="1 18 19">
        <text>(6R)-NADHX = (6S)-NADHX</text>
        <dbReference type="Rhea" id="RHEA:32215"/>
        <dbReference type="ChEBI" id="CHEBI:64074"/>
        <dbReference type="ChEBI" id="CHEBI:64075"/>
        <dbReference type="EC" id="5.1.99.6"/>
    </reaction>
</comment>
<dbReference type="OrthoDB" id="9806925at2"/>
<dbReference type="PIRSF" id="PIRSF017184">
    <property type="entry name" value="Nnr"/>
    <property type="match status" value="1"/>
</dbReference>
<evidence type="ECO:0000256" key="3">
    <source>
        <dbReference type="ARBA" id="ARBA00006001"/>
    </source>
</evidence>
<sequence>MKICSAAQIRELDAYTINHEPISSLELMERAAACFTRWLIQAYPDQQRPVHIFCGIGNNAGDGLVAARLLHHSGYDVRVHTCRISPNRSEDFEANLKRLPGHGAIGASPIAEGDPMPELPEEALVIDALFGSGLNRPVKGYWGDLLQHLNGLNVNRVAIDIPSGVYADQSTTGVAFHAHRTFAFELPKLAFLFPENAERVGQWTVRSIGLHPEAIAQAETSNYYLTEETACTLLRPRAKFSHKGTHGHALLIMGSYGKMGAALLAARGALRSGAGLVSLHVPKISYNIVQTALPEAMVSLDGHELQFTEVPQLDAYQAIGIGCGLGQGTLTQKALSQLIALADQPLVLDADALNIISTQPDLLKALPSQSILTPHPKEFERLFGPTPNHFKRHELQIRKAREHGVIIVLKGAHTSIALPNGRSYFNSTGNAGMATGGSGDVLAGIITGLLAQGYTPEAAALLGVFLHGLAGDCALQRESEESLIAGDIPDALGLAYQQLRKAGNRH</sequence>
<dbReference type="PROSITE" id="PS51383">
    <property type="entry name" value="YJEF_C_3"/>
    <property type="match status" value="1"/>
</dbReference>
<feature type="binding site" evidence="18">
    <location>
        <begin position="131"/>
        <end position="137"/>
    </location>
    <ligand>
        <name>(6S)-NADPHX</name>
        <dbReference type="ChEBI" id="CHEBI:64076"/>
    </ligand>
</feature>
<evidence type="ECO:0000256" key="15">
    <source>
        <dbReference type="ARBA" id="ARBA00048238"/>
    </source>
</evidence>
<dbReference type="Gene3D" id="3.40.1190.20">
    <property type="match status" value="1"/>
</dbReference>
<dbReference type="Gene3D" id="3.40.50.10260">
    <property type="entry name" value="YjeF N-terminal domain"/>
    <property type="match status" value="1"/>
</dbReference>
<comment type="similarity">
    <text evidence="18">Belongs to the NnrE/AIBP family.</text>
</comment>
<dbReference type="NCBIfam" id="TIGR00196">
    <property type="entry name" value="yjeF_cterm"/>
    <property type="match status" value="1"/>
</dbReference>
<dbReference type="GO" id="GO:0046496">
    <property type="term" value="P:nicotinamide nucleotide metabolic process"/>
    <property type="evidence" value="ECO:0007669"/>
    <property type="project" value="UniProtKB-UniRule"/>
</dbReference>
<keyword evidence="23" id="KW-1185">Reference proteome</keyword>
<feature type="binding site" evidence="17">
    <location>
        <position position="375"/>
    </location>
    <ligand>
        <name>(6S)-NADPHX</name>
        <dbReference type="ChEBI" id="CHEBI:64076"/>
    </ligand>
</feature>
<evidence type="ECO:0000259" key="21">
    <source>
        <dbReference type="PROSITE" id="PS51385"/>
    </source>
</evidence>
<evidence type="ECO:0000256" key="12">
    <source>
        <dbReference type="ARBA" id="ARBA00023239"/>
    </source>
</evidence>
<dbReference type="RefSeq" id="WP_044224740.1">
    <property type="nucleotide sequence ID" value="NZ_JBKAGJ010000025.1"/>
</dbReference>
<keyword evidence="5 18" id="KW-0479">Metal-binding</keyword>
<dbReference type="EMBL" id="JPOS01000077">
    <property type="protein sequence ID" value="KGE86573.1"/>
    <property type="molecule type" value="Genomic_DNA"/>
</dbReference>
<evidence type="ECO:0000256" key="10">
    <source>
        <dbReference type="ARBA" id="ARBA00023027"/>
    </source>
</evidence>
<comment type="similarity">
    <text evidence="17">Belongs to the NnrD/CARKD family.</text>
</comment>
<feature type="binding site" evidence="18">
    <location>
        <position position="59"/>
    </location>
    <ligand>
        <name>K(+)</name>
        <dbReference type="ChEBI" id="CHEBI:29103"/>
    </ligand>
</feature>
<dbReference type="InterPro" id="IPR029056">
    <property type="entry name" value="Ribokinase-like"/>
</dbReference>
<evidence type="ECO:0000256" key="5">
    <source>
        <dbReference type="ARBA" id="ARBA00022723"/>
    </source>
</evidence>
<keyword evidence="7 17" id="KW-0067">ATP-binding</keyword>
<evidence type="ECO:0000256" key="4">
    <source>
        <dbReference type="ARBA" id="ARBA00009524"/>
    </source>
</evidence>
<proteinExistence type="inferred from homology"/>
<dbReference type="AlphaFoldDB" id="A0A098S409"/>
<comment type="cofactor">
    <cofactor evidence="18 19">
        <name>K(+)</name>
        <dbReference type="ChEBI" id="CHEBI:29103"/>
    </cofactor>
    <text evidence="18 19">Binds 1 potassium ion per subunit.</text>
</comment>
<evidence type="ECO:0000256" key="11">
    <source>
        <dbReference type="ARBA" id="ARBA00023235"/>
    </source>
</evidence>
<feature type="binding site" evidence="18">
    <location>
        <position position="163"/>
    </location>
    <ligand>
        <name>K(+)</name>
        <dbReference type="ChEBI" id="CHEBI:29103"/>
    </ligand>
</feature>
<evidence type="ECO:0000256" key="19">
    <source>
        <dbReference type="PIRNR" id="PIRNR017184"/>
    </source>
</evidence>
<dbReference type="NCBIfam" id="TIGR00197">
    <property type="entry name" value="yjeF_nterm"/>
    <property type="match status" value="1"/>
</dbReference>
<dbReference type="PROSITE" id="PS51385">
    <property type="entry name" value="YJEF_N"/>
    <property type="match status" value="1"/>
</dbReference>
<dbReference type="InterPro" id="IPR030677">
    <property type="entry name" value="Nnr"/>
</dbReference>
<dbReference type="Pfam" id="PF01256">
    <property type="entry name" value="Carb_kinase"/>
    <property type="match status" value="1"/>
</dbReference>
<evidence type="ECO:0000256" key="18">
    <source>
        <dbReference type="HAMAP-Rule" id="MF_01966"/>
    </source>
</evidence>
<keyword evidence="8 17" id="KW-0521">NADP</keyword>
<dbReference type="GO" id="GO:0052856">
    <property type="term" value="F:NAD(P)HX epimerase activity"/>
    <property type="evidence" value="ECO:0007669"/>
    <property type="project" value="UniProtKB-UniRule"/>
</dbReference>
<comment type="function">
    <text evidence="17">Catalyzes the dehydration of the S-form of NAD(P)HX at the expense of ADP, which is converted to AMP. Together with NAD(P)HX epimerase, which catalyzes the epimerization of the S- and R-forms, the enzyme allows the repair of both epimers of NAD(P)HX, a damaged form of NAD(P)H that is a result of enzymatic or heat-dependent hydration.</text>
</comment>
<evidence type="ECO:0000256" key="8">
    <source>
        <dbReference type="ARBA" id="ARBA00022857"/>
    </source>
</evidence>
<feature type="binding site" evidence="17">
    <location>
        <begin position="410"/>
        <end position="414"/>
    </location>
    <ligand>
        <name>AMP</name>
        <dbReference type="ChEBI" id="CHEBI:456215"/>
    </ligand>
</feature>
<gene>
    <name evidence="17" type="primary">nnrD</name>
    <name evidence="18" type="synonym">nnrE</name>
    <name evidence="22" type="ORF">IX84_20690</name>
</gene>
<feature type="binding site" evidence="18">
    <location>
        <position position="127"/>
    </location>
    <ligand>
        <name>K(+)</name>
        <dbReference type="ChEBI" id="CHEBI:29103"/>
    </ligand>
</feature>
<comment type="cofactor">
    <cofactor evidence="17">
        <name>Mg(2+)</name>
        <dbReference type="ChEBI" id="CHEBI:18420"/>
    </cofactor>
</comment>
<dbReference type="EC" id="5.1.99.6" evidence="19"/>
<dbReference type="GO" id="GO:0046872">
    <property type="term" value="F:metal ion binding"/>
    <property type="evidence" value="ECO:0007669"/>
    <property type="project" value="UniProtKB-UniRule"/>
</dbReference>
<feature type="binding site" evidence="17">
    <location>
        <position position="261"/>
    </location>
    <ligand>
        <name>(6S)-NADPHX</name>
        <dbReference type="ChEBI" id="CHEBI:64076"/>
    </ligand>
</feature>
<evidence type="ECO:0000259" key="20">
    <source>
        <dbReference type="PROSITE" id="PS51383"/>
    </source>
</evidence>
<evidence type="ECO:0000256" key="9">
    <source>
        <dbReference type="ARBA" id="ARBA00022958"/>
    </source>
</evidence>
<comment type="catalytic activity">
    <reaction evidence="15 17 19">
        <text>(6S)-NADHX + ADP = AMP + phosphate + NADH + H(+)</text>
        <dbReference type="Rhea" id="RHEA:32223"/>
        <dbReference type="ChEBI" id="CHEBI:15378"/>
        <dbReference type="ChEBI" id="CHEBI:43474"/>
        <dbReference type="ChEBI" id="CHEBI:57945"/>
        <dbReference type="ChEBI" id="CHEBI:64074"/>
        <dbReference type="ChEBI" id="CHEBI:456215"/>
        <dbReference type="ChEBI" id="CHEBI:456216"/>
        <dbReference type="EC" id="4.2.1.136"/>
    </reaction>
</comment>
<evidence type="ECO:0000256" key="13">
    <source>
        <dbReference type="ARBA" id="ARBA00023268"/>
    </source>
</evidence>
<feature type="binding site" evidence="18">
    <location>
        <position position="160"/>
    </location>
    <ligand>
        <name>(6S)-NADPHX</name>
        <dbReference type="ChEBI" id="CHEBI:64076"/>
    </ligand>
</feature>
<evidence type="ECO:0000256" key="2">
    <source>
        <dbReference type="ARBA" id="ARBA00000909"/>
    </source>
</evidence>
<protein>
    <recommendedName>
        <fullName evidence="19">Bifunctional NAD(P)H-hydrate repair enzyme</fullName>
    </recommendedName>
    <alternativeName>
        <fullName evidence="19">Nicotinamide nucleotide repair protein</fullName>
    </alternativeName>
    <domain>
        <recommendedName>
            <fullName evidence="19">ADP-dependent (S)-NAD(P)H-hydrate dehydratase</fullName>
            <ecNumber evidence="19">4.2.1.136</ecNumber>
        </recommendedName>
        <alternativeName>
            <fullName evidence="19">ADP-dependent NAD(P)HX dehydratase</fullName>
        </alternativeName>
    </domain>
    <domain>
        <recommendedName>
            <fullName evidence="19">NAD(P)H-hydrate epimerase</fullName>
            <ecNumber evidence="19">5.1.99.6</ecNumber>
        </recommendedName>
    </domain>
</protein>
<accession>A0A098S409</accession>
<keyword evidence="13" id="KW-0511">Multifunctional enzyme</keyword>
<evidence type="ECO:0000256" key="7">
    <source>
        <dbReference type="ARBA" id="ARBA00022840"/>
    </source>
</evidence>
<keyword evidence="10 17" id="KW-0520">NAD</keyword>
<evidence type="ECO:0000256" key="6">
    <source>
        <dbReference type="ARBA" id="ARBA00022741"/>
    </source>
</evidence>
<evidence type="ECO:0000256" key="1">
    <source>
        <dbReference type="ARBA" id="ARBA00000013"/>
    </source>
</evidence>
<feature type="binding site" evidence="17">
    <location>
        <position position="324"/>
    </location>
    <ligand>
        <name>(6S)-NADPHX</name>
        <dbReference type="ChEBI" id="CHEBI:64076"/>
    </ligand>
</feature>
<dbReference type="PANTHER" id="PTHR12592">
    <property type="entry name" value="ATP-DEPENDENT (S)-NAD(P)H-HYDRATE DEHYDRATASE FAMILY MEMBER"/>
    <property type="match status" value="1"/>
</dbReference>
<dbReference type="CDD" id="cd01171">
    <property type="entry name" value="YXKO-related"/>
    <property type="match status" value="1"/>
</dbReference>